<proteinExistence type="predicted"/>
<sequence>MSTRNEYEYTDLNGKPALIQEIVQLEQKLKQETGQPVTLIAFSPADSSLATSTGRAGLNE</sequence>
<comment type="caution">
    <text evidence="1">The sequence shown here is derived from an EMBL/GenBank/DDBJ whole genome shotgun (WGS) entry which is preliminary data.</text>
</comment>
<keyword evidence="2" id="KW-1185">Reference proteome</keyword>
<gene>
    <name evidence="1" type="ORF">IDH45_07860</name>
</gene>
<name>A0A927C867_9BACL</name>
<dbReference type="AlphaFoldDB" id="A0A927C867"/>
<dbReference type="EMBL" id="JACXJA010000007">
    <property type="protein sequence ID" value="MBD2861893.1"/>
    <property type="molecule type" value="Genomic_DNA"/>
</dbReference>
<accession>A0A927C867</accession>
<evidence type="ECO:0000313" key="1">
    <source>
        <dbReference type="EMBL" id="MBD2861893.1"/>
    </source>
</evidence>
<evidence type="ECO:0000313" key="2">
    <source>
        <dbReference type="Proteomes" id="UP000639396"/>
    </source>
</evidence>
<protein>
    <submittedName>
        <fullName evidence="1">Uncharacterized protein</fullName>
    </submittedName>
</protein>
<dbReference type="Proteomes" id="UP000639396">
    <property type="component" value="Unassembled WGS sequence"/>
</dbReference>
<organism evidence="1 2">
    <name type="scientific">Paenibacillus oceani</name>
    <dbReference type="NCBI Taxonomy" id="2772510"/>
    <lineage>
        <taxon>Bacteria</taxon>
        <taxon>Bacillati</taxon>
        <taxon>Bacillota</taxon>
        <taxon>Bacilli</taxon>
        <taxon>Bacillales</taxon>
        <taxon>Paenibacillaceae</taxon>
        <taxon>Paenibacillus</taxon>
    </lineage>
</organism>
<dbReference type="RefSeq" id="WP_190926284.1">
    <property type="nucleotide sequence ID" value="NZ_JACXJA010000007.1"/>
</dbReference>
<reference evidence="1" key="1">
    <citation type="submission" date="2020-09" db="EMBL/GenBank/DDBJ databases">
        <title>A novel bacterium of genus Paenibacillus, isolated from South China Sea.</title>
        <authorList>
            <person name="Huang H."/>
            <person name="Mo K."/>
            <person name="Hu Y."/>
        </authorList>
    </citation>
    <scope>NUCLEOTIDE SEQUENCE</scope>
    <source>
        <strain evidence="1">IB182363</strain>
    </source>
</reference>